<keyword evidence="2" id="KW-1185">Reference proteome</keyword>
<comment type="caution">
    <text evidence="1">The sequence shown here is derived from an EMBL/GenBank/DDBJ whole genome shotgun (WGS) entry which is preliminary data.</text>
</comment>
<proteinExistence type="predicted"/>
<evidence type="ECO:0000313" key="2">
    <source>
        <dbReference type="Proteomes" id="UP000006729"/>
    </source>
</evidence>
<name>A0ACC0S4I4_POPTR</name>
<reference evidence="1 2" key="1">
    <citation type="journal article" date="2006" name="Science">
        <title>The genome of black cottonwood, Populus trichocarpa (Torr. &amp; Gray).</title>
        <authorList>
            <person name="Tuskan G.A."/>
            <person name="Difazio S."/>
            <person name="Jansson S."/>
            <person name="Bohlmann J."/>
            <person name="Grigoriev I."/>
            <person name="Hellsten U."/>
            <person name="Putnam N."/>
            <person name="Ralph S."/>
            <person name="Rombauts S."/>
            <person name="Salamov A."/>
            <person name="Schein J."/>
            <person name="Sterck L."/>
            <person name="Aerts A."/>
            <person name="Bhalerao R.R."/>
            <person name="Bhalerao R.P."/>
            <person name="Blaudez D."/>
            <person name="Boerjan W."/>
            <person name="Brun A."/>
            <person name="Brunner A."/>
            <person name="Busov V."/>
            <person name="Campbell M."/>
            <person name="Carlson J."/>
            <person name="Chalot M."/>
            <person name="Chapman J."/>
            <person name="Chen G.L."/>
            <person name="Cooper D."/>
            <person name="Coutinho P.M."/>
            <person name="Couturier J."/>
            <person name="Covert S."/>
            <person name="Cronk Q."/>
            <person name="Cunningham R."/>
            <person name="Davis J."/>
            <person name="Degroeve S."/>
            <person name="Dejardin A."/>
            <person name="Depamphilis C."/>
            <person name="Detter J."/>
            <person name="Dirks B."/>
            <person name="Dubchak I."/>
            <person name="Duplessis S."/>
            <person name="Ehlting J."/>
            <person name="Ellis B."/>
            <person name="Gendler K."/>
            <person name="Goodstein D."/>
            <person name="Gribskov M."/>
            <person name="Grimwood J."/>
            <person name="Groover A."/>
            <person name="Gunter L."/>
            <person name="Hamberger B."/>
            <person name="Heinze B."/>
            <person name="Helariutta Y."/>
            <person name="Henrissat B."/>
            <person name="Holligan D."/>
            <person name="Holt R."/>
            <person name="Huang W."/>
            <person name="Islam-Faridi N."/>
            <person name="Jones S."/>
            <person name="Jones-Rhoades M."/>
            <person name="Jorgensen R."/>
            <person name="Joshi C."/>
            <person name="Kangasjarvi J."/>
            <person name="Karlsson J."/>
            <person name="Kelleher C."/>
            <person name="Kirkpatrick R."/>
            <person name="Kirst M."/>
            <person name="Kohler A."/>
            <person name="Kalluri U."/>
            <person name="Larimer F."/>
            <person name="Leebens-Mack J."/>
            <person name="Leple J.C."/>
            <person name="Locascio P."/>
            <person name="Lou Y."/>
            <person name="Lucas S."/>
            <person name="Martin F."/>
            <person name="Montanini B."/>
            <person name="Napoli C."/>
            <person name="Nelson D.R."/>
            <person name="Nelson C."/>
            <person name="Nieminen K."/>
            <person name="Nilsson O."/>
            <person name="Pereda V."/>
            <person name="Peter G."/>
            <person name="Philippe R."/>
            <person name="Pilate G."/>
            <person name="Poliakov A."/>
            <person name="Razumovskaya J."/>
            <person name="Richardson P."/>
            <person name="Rinaldi C."/>
            <person name="Ritland K."/>
            <person name="Rouze P."/>
            <person name="Ryaboy D."/>
            <person name="Schmutz J."/>
            <person name="Schrader J."/>
            <person name="Segerman B."/>
            <person name="Shin H."/>
            <person name="Siddiqui A."/>
            <person name="Sterky F."/>
            <person name="Terry A."/>
            <person name="Tsai C.J."/>
            <person name="Uberbacher E."/>
            <person name="Unneberg P."/>
            <person name="Vahala J."/>
            <person name="Wall K."/>
            <person name="Wessler S."/>
            <person name="Yang G."/>
            <person name="Yin T."/>
            <person name="Douglas C."/>
            <person name="Marra M."/>
            <person name="Sandberg G."/>
            <person name="Van de Peer Y."/>
            <person name="Rokhsar D."/>
        </authorList>
    </citation>
    <scope>NUCLEOTIDE SEQUENCE [LARGE SCALE GENOMIC DNA]</scope>
    <source>
        <strain evidence="2">cv. Nisqually</strain>
    </source>
</reference>
<sequence length="509" mass="58512">MCRIERKCGGGGGEKDKETMGVVKGVEKIRSSISRPSSKMKLWMIRATTSVLLWTCVVQLTTIGEMWGPRVLKGWPSCWPPQSVSAALQENVPTVPARVLPPKRVYKNNGYLMVSCNGGLNQMRAAICDMVAIARYLNVTLIVPELDKTSFWADPSEFQDIFDEEHFITSLRDEVRILKELPPRLKQRVELGMTYTMPPVSWSDISYYHNQILPLIKKYKVVHLNRTDARLANNRQPLELQKLRCRVNYSSLRFTTQIEELGKRVIRLLRQNGPFLVLHLRYEMDMLAFSGCSQGCNNEEVEELTRMRYAYPWWKEKIINSDLKRKDGLCPLTPEETALTLRALDIDPNIQVYIAAGEIYGGERRMSSLASAYPKLVRKETLLEPSDLRYFQNHSSQMAALDYLVALESDIFVPTYDGNMAKVVEGHRRFLGFKKTILLDRRLLVDLIDRYTNGSLNWDEFSYAVKESHSDRMGGPMKRLVIPDRPKEEDYFYSNPEECLQSSDDPLST</sequence>
<accession>A0ACC0S4I4</accession>
<gene>
    <name evidence="1" type="ORF">POPTR_012G064200v4</name>
</gene>
<evidence type="ECO:0000313" key="1">
    <source>
        <dbReference type="EMBL" id="KAI9384451.1"/>
    </source>
</evidence>
<organism evidence="1 2">
    <name type="scientific">Populus trichocarpa</name>
    <name type="common">Western balsam poplar</name>
    <name type="synonym">Populus balsamifera subsp. trichocarpa</name>
    <dbReference type="NCBI Taxonomy" id="3694"/>
    <lineage>
        <taxon>Eukaryota</taxon>
        <taxon>Viridiplantae</taxon>
        <taxon>Streptophyta</taxon>
        <taxon>Embryophyta</taxon>
        <taxon>Tracheophyta</taxon>
        <taxon>Spermatophyta</taxon>
        <taxon>Magnoliopsida</taxon>
        <taxon>eudicotyledons</taxon>
        <taxon>Gunneridae</taxon>
        <taxon>Pentapetalae</taxon>
        <taxon>rosids</taxon>
        <taxon>fabids</taxon>
        <taxon>Malpighiales</taxon>
        <taxon>Salicaceae</taxon>
        <taxon>Saliceae</taxon>
        <taxon>Populus</taxon>
    </lineage>
</organism>
<protein>
    <submittedName>
        <fullName evidence="1">Uncharacterized protein</fullName>
    </submittedName>
</protein>
<dbReference type="Proteomes" id="UP000006729">
    <property type="component" value="Chromosome 12"/>
</dbReference>
<dbReference type="EMBL" id="CM009301">
    <property type="protein sequence ID" value="KAI9384451.1"/>
    <property type="molecule type" value="Genomic_DNA"/>
</dbReference>